<keyword evidence="2" id="KW-0560">Oxidoreductase</keyword>
<dbReference type="SUPFAM" id="SSF53720">
    <property type="entry name" value="ALDH-like"/>
    <property type="match status" value="1"/>
</dbReference>
<dbReference type="AlphaFoldDB" id="A0A7V8VC77"/>
<comment type="similarity">
    <text evidence="1">Belongs to the aldehyde dehydrogenase family.</text>
</comment>
<dbReference type="InterPro" id="IPR016162">
    <property type="entry name" value="Ald_DH_N"/>
</dbReference>
<reference evidence="4 5" key="1">
    <citation type="submission" date="2020-07" db="EMBL/GenBank/DDBJ databases">
        <title>Thermogemmata thermophila gen. nov., sp. nov., a novel moderate thermophilic planctomycete from a Kamchatka hot spring.</title>
        <authorList>
            <person name="Elcheninov A.G."/>
            <person name="Podosokorskaya O.A."/>
            <person name="Kovaleva O.L."/>
            <person name="Novikov A."/>
            <person name="Bonch-Osmolovskaya E.A."/>
            <person name="Toshchakov S.V."/>
            <person name="Kublanov I.V."/>
        </authorList>
    </citation>
    <scope>NUCLEOTIDE SEQUENCE [LARGE SCALE GENOMIC DNA]</scope>
    <source>
        <strain evidence="4 5">2918</strain>
    </source>
</reference>
<dbReference type="InterPro" id="IPR016163">
    <property type="entry name" value="Ald_DH_C"/>
</dbReference>
<dbReference type="Gene3D" id="3.40.605.10">
    <property type="entry name" value="Aldehyde Dehydrogenase, Chain A, domain 1"/>
    <property type="match status" value="1"/>
</dbReference>
<evidence type="ECO:0000313" key="4">
    <source>
        <dbReference type="EMBL" id="MBA2225330.1"/>
    </source>
</evidence>
<accession>A0A7V8VC77</accession>
<evidence type="ECO:0000313" key="5">
    <source>
        <dbReference type="Proteomes" id="UP000542342"/>
    </source>
</evidence>
<comment type="caution">
    <text evidence="4">The sequence shown here is derived from an EMBL/GenBank/DDBJ whole genome shotgun (WGS) entry which is preliminary data.</text>
</comment>
<dbReference type="GO" id="GO:0016620">
    <property type="term" value="F:oxidoreductase activity, acting on the aldehyde or oxo group of donors, NAD or NADP as acceptor"/>
    <property type="evidence" value="ECO:0007669"/>
    <property type="project" value="InterPro"/>
</dbReference>
<keyword evidence="5" id="KW-1185">Reference proteome</keyword>
<dbReference type="EMBL" id="JACEFB010000002">
    <property type="protein sequence ID" value="MBA2225330.1"/>
    <property type="molecule type" value="Genomic_DNA"/>
</dbReference>
<sequence>MTMPLEREASAARSALPSWSGKTVSQRLQFIRRLREQLICQRERLWQAAYDDVQRSPQEVLASELLPIASALKFLERHARRILAPRKVSLWDRPLWLWGCRDVVHRRPWGVVGIIGTWNYPLFLNIVPIAQALTAGNSVLWKPSEQAPRCAQAIGQVFQQAGLDRDVLQILPATREAGPQLAEADIDYLLFTGSEAVGRRLASRLGERLIPSTLELSGCDPMWVLADADIALAVQAAWFGMTFNRGQTCIAVRRILVQRSIAEAFHTALQSWLARVKRSSPLALQTPAQEEQFHRLLADAVEKGATPLFVPSSEAAPGCRPTFLWNTPAEAAVMREPCFAPLAAIAVFDTVEQALALTRQCPSALAASIFTKDMALAQHLAAQLPAGYVTVNDVLAPTAHPATPFGGRGASGWGVTQGPEGLLSLTVPQVVSVRRGRFRPHYEEAVLPLSSSTHQILEGMLRCGYSRSWRERWRGLRQLLRGLFRR</sequence>
<dbReference type="Proteomes" id="UP000542342">
    <property type="component" value="Unassembled WGS sequence"/>
</dbReference>
<organism evidence="4 5">
    <name type="scientific">Thermogemmata fonticola</name>
    <dbReference type="NCBI Taxonomy" id="2755323"/>
    <lineage>
        <taxon>Bacteria</taxon>
        <taxon>Pseudomonadati</taxon>
        <taxon>Planctomycetota</taxon>
        <taxon>Planctomycetia</taxon>
        <taxon>Gemmatales</taxon>
        <taxon>Gemmataceae</taxon>
        <taxon>Thermogemmata</taxon>
    </lineage>
</organism>
<protein>
    <submittedName>
        <fullName evidence="4">Aldehyde dehydrogenase family protein</fullName>
    </submittedName>
</protein>
<dbReference type="Gene3D" id="3.40.309.10">
    <property type="entry name" value="Aldehyde Dehydrogenase, Chain A, domain 2"/>
    <property type="match status" value="1"/>
</dbReference>
<feature type="domain" description="Aldehyde dehydrogenase" evidence="3">
    <location>
        <begin position="7"/>
        <end position="429"/>
    </location>
</feature>
<evidence type="ECO:0000256" key="2">
    <source>
        <dbReference type="ARBA" id="ARBA00023002"/>
    </source>
</evidence>
<dbReference type="Pfam" id="PF00171">
    <property type="entry name" value="Aldedh"/>
    <property type="match status" value="1"/>
</dbReference>
<gene>
    <name evidence="4" type="ORF">H0921_04040</name>
</gene>
<dbReference type="PANTHER" id="PTHR42804:SF1">
    <property type="entry name" value="ALDEHYDE DEHYDROGENASE-RELATED"/>
    <property type="match status" value="1"/>
</dbReference>
<dbReference type="PANTHER" id="PTHR42804">
    <property type="entry name" value="ALDEHYDE DEHYDROGENASE"/>
    <property type="match status" value="1"/>
</dbReference>
<dbReference type="RefSeq" id="WP_194536761.1">
    <property type="nucleotide sequence ID" value="NZ_JACEFB010000002.1"/>
</dbReference>
<dbReference type="InterPro" id="IPR015590">
    <property type="entry name" value="Aldehyde_DH_dom"/>
</dbReference>
<name>A0A7V8VC77_9BACT</name>
<dbReference type="InterPro" id="IPR016161">
    <property type="entry name" value="Ald_DH/histidinol_DH"/>
</dbReference>
<proteinExistence type="inferred from homology"/>
<evidence type="ECO:0000259" key="3">
    <source>
        <dbReference type="Pfam" id="PF00171"/>
    </source>
</evidence>
<evidence type="ECO:0000256" key="1">
    <source>
        <dbReference type="ARBA" id="ARBA00009986"/>
    </source>
</evidence>